<dbReference type="Pfam" id="PF13242">
    <property type="entry name" value="Hydrolase_like"/>
    <property type="match status" value="1"/>
</dbReference>
<dbReference type="Pfam" id="PF00535">
    <property type="entry name" value="Glycos_transf_2"/>
    <property type="match status" value="1"/>
</dbReference>
<evidence type="ECO:0000256" key="5">
    <source>
        <dbReference type="ARBA" id="ARBA00022801"/>
    </source>
</evidence>
<proteinExistence type="inferred from homology"/>
<dbReference type="Gene3D" id="3.40.50.1000">
    <property type="entry name" value="HAD superfamily/HAD-like"/>
    <property type="match status" value="1"/>
</dbReference>
<dbReference type="InterPro" id="IPR004446">
    <property type="entry name" value="Heptose_bisP_phosphatase"/>
</dbReference>
<comment type="similarity">
    <text evidence="2">Belongs to the GmhB family.</text>
</comment>
<dbReference type="NCBIfam" id="TIGR01656">
    <property type="entry name" value="Histidinol-ppas"/>
    <property type="match status" value="1"/>
</dbReference>
<gene>
    <name evidence="9" type="ORF">FOF52_01110</name>
</gene>
<dbReference type="PANTHER" id="PTHR42891:SF1">
    <property type="entry name" value="D-GLYCERO-BETA-D-MANNO-HEPTOSE-1,7-BISPHOSPHATE 7-PHOSPHATASE"/>
    <property type="match status" value="1"/>
</dbReference>
<evidence type="ECO:0000256" key="3">
    <source>
        <dbReference type="ARBA" id="ARBA00022490"/>
    </source>
</evidence>
<dbReference type="GO" id="GO:0016787">
    <property type="term" value="F:hydrolase activity"/>
    <property type="evidence" value="ECO:0007669"/>
    <property type="project" value="UniProtKB-KW"/>
</dbReference>
<dbReference type="RefSeq" id="WP_248591963.1">
    <property type="nucleotide sequence ID" value="NZ_BAABEB010000001.1"/>
</dbReference>
<evidence type="ECO:0000259" key="8">
    <source>
        <dbReference type="Pfam" id="PF00535"/>
    </source>
</evidence>
<evidence type="ECO:0000313" key="10">
    <source>
        <dbReference type="Proteomes" id="UP000832041"/>
    </source>
</evidence>
<dbReference type="InterPro" id="IPR006543">
    <property type="entry name" value="Histidinol-phos"/>
</dbReference>
<keyword evidence="3" id="KW-0963">Cytoplasm</keyword>
<accession>A0ABY4KWD2</accession>
<organism evidence="9 10">
    <name type="scientific">Thermobifida alba</name>
    <name type="common">Thermomonospora alba</name>
    <dbReference type="NCBI Taxonomy" id="53522"/>
    <lineage>
        <taxon>Bacteria</taxon>
        <taxon>Bacillati</taxon>
        <taxon>Actinomycetota</taxon>
        <taxon>Actinomycetes</taxon>
        <taxon>Streptosporangiales</taxon>
        <taxon>Nocardiopsidaceae</taxon>
        <taxon>Thermobifida</taxon>
    </lineage>
</organism>
<evidence type="ECO:0000256" key="7">
    <source>
        <dbReference type="ARBA" id="ARBA00031828"/>
    </source>
</evidence>
<keyword evidence="10" id="KW-1185">Reference proteome</keyword>
<reference evidence="9 10" key="1">
    <citation type="submission" date="2020-04" db="EMBL/GenBank/DDBJ databases">
        <title>Thermobifida alba genome sequencing and assembly.</title>
        <authorList>
            <person name="Luzics S."/>
            <person name="Horvath B."/>
            <person name="Nagy I."/>
            <person name="Toth A."/>
            <person name="Nagy I."/>
            <person name="Kukolya J."/>
        </authorList>
    </citation>
    <scope>NUCLEOTIDE SEQUENCE [LARGE SCALE GENOMIC DNA]</scope>
    <source>
        <strain evidence="9 10">DSM 43795</strain>
    </source>
</reference>
<evidence type="ECO:0000256" key="4">
    <source>
        <dbReference type="ARBA" id="ARBA00022723"/>
    </source>
</evidence>
<evidence type="ECO:0000256" key="1">
    <source>
        <dbReference type="ARBA" id="ARBA00004496"/>
    </source>
</evidence>
<dbReference type="InterPro" id="IPR006549">
    <property type="entry name" value="HAD-SF_hydro_IIIA"/>
</dbReference>
<dbReference type="InterPro" id="IPR001173">
    <property type="entry name" value="Glyco_trans_2-like"/>
</dbReference>
<sequence length="512" mass="55109">MPRTDYAVVVPTVGRPSLRRVLRPLLEAAPEDAPAEIVVVDDRPDPDAEPLVLPDAPLLRLLRSGGHGPAVAREVGWRATDAAWVVFLDDDVEPPADWPRRLRADLADLPDDVAGSQGRIEVPLPDGHRPTDAERAALGLRGARWITADMAYRRTALHRAGGFDPRFPRAYREDTDLALRVLDAGYRLVRGARVCAHPPRPGGRWASLRAQRGNADDALMRRLHGPRWRDRVGEAPGRLRRHAATTAVLAAGLAAAVAGRRRLSAVLGGLWLARTAEFAWRRTSPGPRTAAEVTDMAVTSALIPPLACAQRLYGELRAARLAGAEPPLRAVLFDRDGTLVEDVPYNGDPEKVRPRPTARAAVALARRAGLRVGVVTNQSGIARGLLTRAQVDAVNARVDALLGPFDVWRVCPHAEEDRCRCRKPAPGMVEDAAAALGLRPRDCAVVGDIGADMAAAAAAGARGVLVPTPATLDAERRAAPRTATDLLGAVRLLVDAHVPDRAEERVWFPSRG</sequence>
<dbReference type="InterPro" id="IPR023214">
    <property type="entry name" value="HAD_sf"/>
</dbReference>
<dbReference type="Proteomes" id="UP000832041">
    <property type="component" value="Chromosome"/>
</dbReference>
<evidence type="ECO:0000256" key="2">
    <source>
        <dbReference type="ARBA" id="ARBA00005628"/>
    </source>
</evidence>
<dbReference type="InterPro" id="IPR029044">
    <property type="entry name" value="Nucleotide-diphossugar_trans"/>
</dbReference>
<evidence type="ECO:0000256" key="6">
    <source>
        <dbReference type="ARBA" id="ARBA00023277"/>
    </source>
</evidence>
<keyword evidence="4" id="KW-0479">Metal-binding</keyword>
<dbReference type="Gene3D" id="3.90.550.10">
    <property type="entry name" value="Spore Coat Polysaccharide Biosynthesis Protein SpsA, Chain A"/>
    <property type="match status" value="1"/>
</dbReference>
<dbReference type="InterPro" id="IPR036412">
    <property type="entry name" value="HAD-like_sf"/>
</dbReference>
<dbReference type="SUPFAM" id="SSF53448">
    <property type="entry name" value="Nucleotide-diphospho-sugar transferases"/>
    <property type="match status" value="1"/>
</dbReference>
<feature type="domain" description="Glycosyltransferase 2-like" evidence="8">
    <location>
        <begin position="8"/>
        <end position="120"/>
    </location>
</feature>
<dbReference type="PANTHER" id="PTHR42891">
    <property type="entry name" value="D-GLYCERO-BETA-D-MANNO-HEPTOSE-1,7-BISPHOSPHATE 7-PHOSPHATASE"/>
    <property type="match status" value="1"/>
</dbReference>
<dbReference type="NCBIfam" id="TIGR01662">
    <property type="entry name" value="HAD-SF-IIIA"/>
    <property type="match status" value="1"/>
</dbReference>
<protein>
    <recommendedName>
        <fullName evidence="7">D,D-heptose 1,7-bisphosphate phosphatase</fullName>
    </recommendedName>
</protein>
<dbReference type="EMBL" id="CP051627">
    <property type="protein sequence ID" value="UPT19737.1"/>
    <property type="molecule type" value="Genomic_DNA"/>
</dbReference>
<comment type="subcellular location">
    <subcellularLocation>
        <location evidence="1">Cytoplasm</location>
    </subcellularLocation>
</comment>
<keyword evidence="6" id="KW-0119">Carbohydrate metabolism</keyword>
<dbReference type="SUPFAM" id="SSF56784">
    <property type="entry name" value="HAD-like"/>
    <property type="match status" value="1"/>
</dbReference>
<keyword evidence="5 9" id="KW-0378">Hydrolase</keyword>
<name>A0ABY4KWD2_THEAE</name>
<evidence type="ECO:0000313" key="9">
    <source>
        <dbReference type="EMBL" id="UPT19737.1"/>
    </source>
</evidence>